<name>A0AAX4L2G6_9CREN</name>
<accession>A0AAX4L2G6</accession>
<dbReference type="Gene3D" id="3.40.50.280">
    <property type="entry name" value="Cobalamin-binding domain"/>
    <property type="match status" value="1"/>
</dbReference>
<keyword evidence="2" id="KW-1185">Reference proteome</keyword>
<reference evidence="1 2" key="1">
    <citation type="submission" date="2024-02" db="EMBL/GenBank/DDBJ databases">
        <title>STSV induces naive adaptation in Sulfolobus.</title>
        <authorList>
            <person name="Xiang X."/>
            <person name="Song M."/>
        </authorList>
    </citation>
    <scope>NUCLEOTIDE SEQUENCE [LARGE SCALE GENOMIC DNA]</scope>
    <source>
        <strain evidence="1 2">RT2</strain>
    </source>
</reference>
<gene>
    <name evidence="1" type="ORF">V6M85_01485</name>
</gene>
<dbReference type="EMBL" id="CP146016">
    <property type="protein sequence ID" value="WWQ60778.1"/>
    <property type="molecule type" value="Genomic_DNA"/>
</dbReference>
<protein>
    <submittedName>
        <fullName evidence="1">Uncharacterized protein</fullName>
    </submittedName>
</protein>
<dbReference type="Proteomes" id="UP001432202">
    <property type="component" value="Chromosome"/>
</dbReference>
<evidence type="ECO:0000313" key="1">
    <source>
        <dbReference type="EMBL" id="WWQ60778.1"/>
    </source>
</evidence>
<sequence length="388" mass="44708">MILTSDYSTFHSLPPLPLRLLPSFIKGRKYPPYGLRKVEAIIVESRIVPPEKLNDNLVCKEKLIGIYVNDPFGLTEVSKGLVSIFHEELNYSYYFRKFSRIVKRFKEKCNIKVLAGGPGAWEVVNEDWIDHVIIGEAEITLPKVLNENSTSKIIQGTESDRFYPIKGPSAMAEVEVMRKDRKIPISVIKEELKIQSIHGYVNLISNDLLAYGDEKDVLNLLELSSHYGKVYFSQISVISAMAFNLSKIREVLGLNENNWRSPVLSSKAGSCILKIESEVIKELNKNFIYPTIFTDIENFRELDKYKAIIIPLLSKENSEDVYSILYNIWLHNKKVTKIPFSRVVDYILYKNKETKGEYLNKLKLRGKLGTLYLVSLLIRSYFSRYPNY</sequence>
<dbReference type="RefSeq" id="WP_338602090.1">
    <property type="nucleotide sequence ID" value="NZ_CP146016.1"/>
</dbReference>
<organism evidence="1 2">
    <name type="scientific">Sulfolobus tengchongensis</name>
    <dbReference type="NCBI Taxonomy" id="207809"/>
    <lineage>
        <taxon>Archaea</taxon>
        <taxon>Thermoproteota</taxon>
        <taxon>Thermoprotei</taxon>
        <taxon>Sulfolobales</taxon>
        <taxon>Sulfolobaceae</taxon>
        <taxon>Sulfolobus</taxon>
    </lineage>
</organism>
<dbReference type="AlphaFoldDB" id="A0AAX4L2G6"/>
<proteinExistence type="predicted"/>
<evidence type="ECO:0000313" key="2">
    <source>
        <dbReference type="Proteomes" id="UP001432202"/>
    </source>
</evidence>
<dbReference type="GeneID" id="89335400"/>